<protein>
    <submittedName>
        <fullName evidence="2">Uncharacterized protein</fullName>
    </submittedName>
</protein>
<accession>A0A9X4MIF2</accession>
<keyword evidence="1" id="KW-0812">Transmembrane</keyword>
<dbReference type="AlphaFoldDB" id="A0A9X4MIF2"/>
<reference evidence="2" key="2">
    <citation type="submission" date="2022-10" db="EMBL/GenBank/DDBJ databases">
        <authorList>
            <person name="Aronson H.S."/>
        </authorList>
    </citation>
    <scope>NUCLEOTIDE SEQUENCE</scope>
    <source>
        <strain evidence="2">RS19-109</strain>
    </source>
</reference>
<keyword evidence="3" id="KW-1185">Reference proteome</keyword>
<dbReference type="Proteomes" id="UP001154240">
    <property type="component" value="Unassembled WGS sequence"/>
</dbReference>
<comment type="caution">
    <text evidence="2">The sequence shown here is derived from an EMBL/GenBank/DDBJ whole genome shotgun (WGS) entry which is preliminary data.</text>
</comment>
<evidence type="ECO:0000313" key="3">
    <source>
        <dbReference type="Proteomes" id="UP001154240"/>
    </source>
</evidence>
<keyword evidence="1" id="KW-1133">Transmembrane helix</keyword>
<name>A0A9X4MIF2_9BACT</name>
<evidence type="ECO:0000256" key="1">
    <source>
        <dbReference type="SAM" id="Phobius"/>
    </source>
</evidence>
<sequence length="128" mass="13474">MCPEYLAPLANRRGIALVTAIFAIVILALFGLLITRYTITTQTSSAEDYLWGQALYSAESTLRLNILGDDGGGGIAAPVIPTVGGLTTEFPPDGPAFAFSAPGTNVTIRVRGFHGTGISRTVEANYKL</sequence>
<feature type="transmembrane region" description="Helical" evidence="1">
    <location>
        <begin position="15"/>
        <end position="34"/>
    </location>
</feature>
<dbReference type="EMBL" id="JAPHEH010000001">
    <property type="protein sequence ID" value="MDG4476455.1"/>
    <property type="molecule type" value="Genomic_DNA"/>
</dbReference>
<gene>
    <name evidence="2" type="ORF">OLX77_09845</name>
</gene>
<reference evidence="2" key="1">
    <citation type="journal article" date="2022" name="bioRxiv">
        <title>Thiovibrio frasassiensisgen. nov., sp. nov., an autotrophic, elemental sulfur disproportionating bacterium isolated from sulfidic karst sediment, and proposal of Thiovibrionaceae fam. nov.</title>
        <authorList>
            <person name="Aronson H."/>
            <person name="Thomas C."/>
            <person name="Bhattacharyya M."/>
            <person name="Eckstein S."/>
            <person name="Jensen S."/>
            <person name="Barco R."/>
            <person name="Macalady J."/>
            <person name="Amend J."/>
        </authorList>
    </citation>
    <scope>NUCLEOTIDE SEQUENCE</scope>
    <source>
        <strain evidence="2">RS19-109</strain>
    </source>
</reference>
<organism evidence="2 3">
    <name type="scientific">Thiovibrio frasassiensis</name>
    <dbReference type="NCBI Taxonomy" id="2984131"/>
    <lineage>
        <taxon>Bacteria</taxon>
        <taxon>Pseudomonadati</taxon>
        <taxon>Thermodesulfobacteriota</taxon>
        <taxon>Desulfobulbia</taxon>
        <taxon>Desulfobulbales</taxon>
        <taxon>Thiovibrionaceae</taxon>
        <taxon>Thiovibrio</taxon>
    </lineage>
</organism>
<evidence type="ECO:0000313" key="2">
    <source>
        <dbReference type="EMBL" id="MDG4476455.1"/>
    </source>
</evidence>
<proteinExistence type="predicted"/>
<dbReference type="RefSeq" id="WP_307633423.1">
    <property type="nucleotide sequence ID" value="NZ_JAPHEH010000001.1"/>
</dbReference>
<keyword evidence="1" id="KW-0472">Membrane</keyword>